<dbReference type="PATRIC" id="fig|931089.4.peg.391"/>
<dbReference type="InterPro" id="IPR025959">
    <property type="entry name" value="Winged_HTH_dom"/>
</dbReference>
<evidence type="ECO:0000313" key="3">
    <source>
        <dbReference type="EMBL" id="ALC04850.1"/>
    </source>
</evidence>
<dbReference type="InterPro" id="IPR036397">
    <property type="entry name" value="RNaseH_sf"/>
</dbReference>
<proteinExistence type="predicted"/>
<gene>
    <name evidence="3" type="ORF">CDES_01920</name>
</gene>
<sequence>MVATLTTALTGEEITILKSYKRSRFSLVQHKAEALLLLEDGVTLDIIARFVERQPSTITIWITDFNRLRTASLFTGHATNTNASTLTPTQREEIATVLSQPPSTQSIPSQFWTVPQLKDWVASQFEVVYDSDTTYHLLFRHAGLSFKYPQVFDKRRGSDTEINARIAEIREEIADALQDPDQVVFAADEVRVEHEAEVRKAWIHKHAPTTLSVDRVRQAQSYIGFLSQTTGEVDLLRLTWQNTETIVEALTTLVGRYPDKKITIVWDNARWHRSKKLREHFGEGNPLANVHLVWLPPYAPDHNPIEKVWNEAKAAISNRQRLVFEDTCIGFETFIGSSAFSYRI</sequence>
<evidence type="ECO:0000259" key="1">
    <source>
        <dbReference type="Pfam" id="PF13358"/>
    </source>
</evidence>
<protein>
    <submittedName>
        <fullName evidence="3">Transposase</fullName>
    </submittedName>
</protein>
<feature type="domain" description="Winged helix-turn helix" evidence="2">
    <location>
        <begin position="110"/>
        <end position="150"/>
    </location>
</feature>
<dbReference type="Gene3D" id="3.30.420.10">
    <property type="entry name" value="Ribonuclease H-like superfamily/Ribonuclease H"/>
    <property type="match status" value="1"/>
</dbReference>
<organism evidence="3 4">
    <name type="scientific">Corynebacterium deserti GIMN1.010</name>
    <dbReference type="NCBI Taxonomy" id="931089"/>
    <lineage>
        <taxon>Bacteria</taxon>
        <taxon>Bacillati</taxon>
        <taxon>Actinomycetota</taxon>
        <taxon>Actinomycetes</taxon>
        <taxon>Mycobacteriales</taxon>
        <taxon>Corynebacteriaceae</taxon>
        <taxon>Corynebacterium</taxon>
    </lineage>
</organism>
<evidence type="ECO:0000259" key="2">
    <source>
        <dbReference type="Pfam" id="PF13592"/>
    </source>
</evidence>
<keyword evidence="4" id="KW-1185">Reference proteome</keyword>
<dbReference type="GO" id="GO:0003676">
    <property type="term" value="F:nucleic acid binding"/>
    <property type="evidence" value="ECO:0007669"/>
    <property type="project" value="InterPro"/>
</dbReference>
<dbReference type="NCBIfam" id="NF033545">
    <property type="entry name" value="transpos_IS630"/>
    <property type="match status" value="1"/>
</dbReference>
<dbReference type="RefSeq" id="WP_053544014.1">
    <property type="nucleotide sequence ID" value="NZ_CP009220.1"/>
</dbReference>
<name>A0A0M4CV53_9CORY</name>
<dbReference type="KEGG" id="cdx:CDES_01920"/>
<dbReference type="Pfam" id="PF13592">
    <property type="entry name" value="HTH_33"/>
    <property type="match status" value="1"/>
</dbReference>
<dbReference type="OrthoDB" id="341531at2"/>
<dbReference type="AlphaFoldDB" id="A0A0M4CV53"/>
<reference evidence="3 4" key="1">
    <citation type="submission" date="2014-08" db="EMBL/GenBank/DDBJ databases">
        <title>Complete genome sequence of Corynebacterium deserti GIMN1.010 (=DSM 45689), isolated from desert sand in western China.</title>
        <authorList>
            <person name="Ruckert C."/>
            <person name="Albersmeier A."/>
            <person name="Kalinowski J."/>
        </authorList>
    </citation>
    <scope>NUCLEOTIDE SEQUENCE [LARGE SCALE GENOMIC DNA]</scope>
    <source>
        <strain evidence="3 4">GIMN1.010</strain>
    </source>
</reference>
<dbReference type="Proteomes" id="UP000068067">
    <property type="component" value="Chromosome"/>
</dbReference>
<feature type="domain" description="Tc1-like transposase DDE" evidence="1">
    <location>
        <begin position="186"/>
        <end position="321"/>
    </location>
</feature>
<dbReference type="InterPro" id="IPR038717">
    <property type="entry name" value="Tc1-like_DDE_dom"/>
</dbReference>
<dbReference type="STRING" id="931089.CDES_01920"/>
<evidence type="ECO:0000313" key="4">
    <source>
        <dbReference type="Proteomes" id="UP000068067"/>
    </source>
</evidence>
<dbReference type="EMBL" id="CP009220">
    <property type="protein sequence ID" value="ALC04850.1"/>
    <property type="molecule type" value="Genomic_DNA"/>
</dbReference>
<dbReference type="InterPro" id="IPR047655">
    <property type="entry name" value="Transpos_IS630-like"/>
</dbReference>
<dbReference type="Pfam" id="PF13358">
    <property type="entry name" value="DDE_3"/>
    <property type="match status" value="1"/>
</dbReference>
<accession>A0A0M4CV53</accession>